<name>A0ABP4NVW4_9ACTN</name>
<evidence type="ECO:0000313" key="2">
    <source>
        <dbReference type="Proteomes" id="UP001500393"/>
    </source>
</evidence>
<proteinExistence type="predicted"/>
<protein>
    <submittedName>
        <fullName evidence="1">Uncharacterized protein</fullName>
    </submittedName>
</protein>
<accession>A0ABP4NVW4</accession>
<reference evidence="2" key="1">
    <citation type="journal article" date="2019" name="Int. J. Syst. Evol. Microbiol.">
        <title>The Global Catalogue of Microorganisms (GCM) 10K type strain sequencing project: providing services to taxonomists for standard genome sequencing and annotation.</title>
        <authorList>
            <consortium name="The Broad Institute Genomics Platform"/>
            <consortium name="The Broad Institute Genome Sequencing Center for Infectious Disease"/>
            <person name="Wu L."/>
            <person name="Ma J."/>
        </authorList>
    </citation>
    <scope>NUCLEOTIDE SEQUENCE [LARGE SCALE GENOMIC DNA]</scope>
    <source>
        <strain evidence="2">JCM 14969</strain>
    </source>
</reference>
<organism evidence="1 2">
    <name type="scientific">Kribbella sancticallisti</name>
    <dbReference type="NCBI Taxonomy" id="460087"/>
    <lineage>
        <taxon>Bacteria</taxon>
        <taxon>Bacillati</taxon>
        <taxon>Actinomycetota</taxon>
        <taxon>Actinomycetes</taxon>
        <taxon>Propionibacteriales</taxon>
        <taxon>Kribbellaceae</taxon>
        <taxon>Kribbella</taxon>
    </lineage>
</organism>
<dbReference type="EMBL" id="BAAAOS010000018">
    <property type="protein sequence ID" value="GAA1568835.1"/>
    <property type="molecule type" value="Genomic_DNA"/>
</dbReference>
<sequence length="88" mass="9500">MVPADRARLISPVLLLHPELPSDHARFRSTLPVRVVPGRQPKPVAAEFPDLAGLLTDMAGTNAVVPCSSNEPTQLMTTFWTAAVVIGW</sequence>
<dbReference type="Proteomes" id="UP001500393">
    <property type="component" value="Unassembled WGS sequence"/>
</dbReference>
<keyword evidence="2" id="KW-1185">Reference proteome</keyword>
<comment type="caution">
    <text evidence="1">The sequence shown here is derived from an EMBL/GenBank/DDBJ whole genome shotgun (WGS) entry which is preliminary data.</text>
</comment>
<gene>
    <name evidence="1" type="ORF">GCM10009789_22840</name>
</gene>
<evidence type="ECO:0000313" key="1">
    <source>
        <dbReference type="EMBL" id="GAA1568835.1"/>
    </source>
</evidence>